<dbReference type="InterPro" id="IPR000620">
    <property type="entry name" value="EamA_dom"/>
</dbReference>
<feature type="transmembrane region" description="Helical" evidence="6">
    <location>
        <begin position="177"/>
        <end position="194"/>
    </location>
</feature>
<feature type="transmembrane region" description="Helical" evidence="6">
    <location>
        <begin position="153"/>
        <end position="170"/>
    </location>
</feature>
<evidence type="ECO:0000256" key="2">
    <source>
        <dbReference type="ARBA" id="ARBA00022692"/>
    </source>
</evidence>
<evidence type="ECO:0000256" key="4">
    <source>
        <dbReference type="ARBA" id="ARBA00023136"/>
    </source>
</evidence>
<dbReference type="PANTHER" id="PTHR22911">
    <property type="entry name" value="ACYL-MALONYL CONDENSING ENZYME-RELATED"/>
    <property type="match status" value="1"/>
</dbReference>
<reference evidence="8" key="1">
    <citation type="submission" date="2021-01" db="EMBL/GenBank/DDBJ databases">
        <authorList>
            <person name="Corre E."/>
            <person name="Pelletier E."/>
            <person name="Niang G."/>
            <person name="Scheremetjew M."/>
            <person name="Finn R."/>
            <person name="Kale V."/>
            <person name="Holt S."/>
            <person name="Cochrane G."/>
            <person name="Meng A."/>
            <person name="Brown T."/>
            <person name="Cohen L."/>
        </authorList>
    </citation>
    <scope>NUCLEOTIDE SEQUENCE</scope>
    <source>
        <strain evidence="8">CCMP3105</strain>
    </source>
</reference>
<dbReference type="InterPro" id="IPR037185">
    <property type="entry name" value="EmrE-like"/>
</dbReference>
<feature type="transmembrane region" description="Helical" evidence="6">
    <location>
        <begin position="302"/>
        <end position="320"/>
    </location>
</feature>
<feature type="domain" description="EamA" evidence="7">
    <location>
        <begin position="207"/>
        <end position="342"/>
    </location>
</feature>
<evidence type="ECO:0000256" key="6">
    <source>
        <dbReference type="SAM" id="Phobius"/>
    </source>
</evidence>
<keyword evidence="3 6" id="KW-1133">Transmembrane helix</keyword>
<organism evidence="8">
    <name type="scientific">Alexandrium monilatum</name>
    <dbReference type="NCBI Taxonomy" id="311494"/>
    <lineage>
        <taxon>Eukaryota</taxon>
        <taxon>Sar</taxon>
        <taxon>Alveolata</taxon>
        <taxon>Dinophyceae</taxon>
        <taxon>Gonyaulacales</taxon>
        <taxon>Pyrocystaceae</taxon>
        <taxon>Alexandrium</taxon>
    </lineage>
</organism>
<accession>A0A7S4QJA8</accession>
<comment type="subcellular location">
    <subcellularLocation>
        <location evidence="1">Membrane</location>
        <topology evidence="1">Multi-pass membrane protein</topology>
    </subcellularLocation>
</comment>
<dbReference type="PANTHER" id="PTHR22911:SF6">
    <property type="entry name" value="SOLUTE CARRIER FAMILY 35 MEMBER G1"/>
    <property type="match status" value="1"/>
</dbReference>
<evidence type="ECO:0000259" key="7">
    <source>
        <dbReference type="Pfam" id="PF00892"/>
    </source>
</evidence>
<dbReference type="GO" id="GO:0016020">
    <property type="term" value="C:membrane"/>
    <property type="evidence" value="ECO:0007669"/>
    <property type="project" value="UniProtKB-SubCell"/>
</dbReference>
<feature type="transmembrane region" description="Helical" evidence="6">
    <location>
        <begin position="326"/>
        <end position="346"/>
    </location>
</feature>
<feature type="transmembrane region" description="Helical" evidence="6">
    <location>
        <begin position="233"/>
        <end position="256"/>
    </location>
</feature>
<proteinExistence type="predicted"/>
<feature type="compositionally biased region" description="Basic and acidic residues" evidence="5">
    <location>
        <begin position="435"/>
        <end position="445"/>
    </location>
</feature>
<feature type="transmembrane region" description="Helical" evidence="6">
    <location>
        <begin position="38"/>
        <end position="61"/>
    </location>
</feature>
<feature type="compositionally biased region" description="Basic and acidic residues" evidence="5">
    <location>
        <begin position="411"/>
        <end position="427"/>
    </location>
</feature>
<evidence type="ECO:0000256" key="5">
    <source>
        <dbReference type="SAM" id="MobiDB-lite"/>
    </source>
</evidence>
<evidence type="ECO:0000313" key="8">
    <source>
        <dbReference type="EMBL" id="CAE4585446.1"/>
    </source>
</evidence>
<feature type="transmembrane region" description="Helical" evidence="6">
    <location>
        <begin position="206"/>
        <end position="226"/>
    </location>
</feature>
<name>A0A7S4QJA8_9DINO</name>
<feature type="region of interest" description="Disordered" evidence="5">
    <location>
        <begin position="350"/>
        <end position="445"/>
    </location>
</feature>
<evidence type="ECO:0000256" key="3">
    <source>
        <dbReference type="ARBA" id="ARBA00022989"/>
    </source>
</evidence>
<evidence type="ECO:0000256" key="1">
    <source>
        <dbReference type="ARBA" id="ARBA00004141"/>
    </source>
</evidence>
<gene>
    <name evidence="8" type="ORF">AMON00008_LOCUS21379</name>
</gene>
<feature type="compositionally biased region" description="Acidic residues" evidence="5">
    <location>
        <begin position="360"/>
        <end position="377"/>
    </location>
</feature>
<feature type="transmembrane region" description="Helical" evidence="6">
    <location>
        <begin position="268"/>
        <end position="290"/>
    </location>
</feature>
<protein>
    <recommendedName>
        <fullName evidence="7">EamA domain-containing protein</fullName>
    </recommendedName>
</protein>
<dbReference type="Pfam" id="PF00892">
    <property type="entry name" value="EamA"/>
    <property type="match status" value="1"/>
</dbReference>
<feature type="transmembrane region" description="Helical" evidence="6">
    <location>
        <begin position="6"/>
        <end position="26"/>
    </location>
</feature>
<dbReference type="SUPFAM" id="SSF103481">
    <property type="entry name" value="Multidrug resistance efflux transporter EmrE"/>
    <property type="match status" value="2"/>
</dbReference>
<dbReference type="AlphaFoldDB" id="A0A7S4QJA8"/>
<sequence length="445" mass="46878">MAGAPVVASILVAMGAMCFSFMSLFAKLAENQGHLSPFMLLAVRSAVGLLLNSAANFAAWLRLRRTGKQEAPMSTGDALTPAVGRRHRQWGAVPSRSSVESHAGEEDGAGSGQIFGLTYSAIIWLSVRSGAGFGCVLLEYAALKVLPLKVNAMIVYSSPAFIVLWAAVLLRQRVRAAVVCLIAVSFSGLALEVRPWAMSDEGGAPLWAYIAALVAAALAGLVYVSLRALAGTSYITVMNTFLTTCLVLSVAVALPLDEYHLPGAEPKVWTYLVAVGAFAYAAEVFVTCGYQRAGEGTGQVSVLKFLSPVFSMLWGCLLLGEDIDWMDLAGAALILGSSAAIVLVQAKGKRSNSNPKVENPDMEDPEAGNPDMEDAEGENPSMETQEEQGAEKPTLGCIKSRQGSFVLPPPGKEEAAEPEDALKKAQEEAPAPEAAPKDCEGLATL</sequence>
<keyword evidence="2 6" id="KW-0812">Transmembrane</keyword>
<keyword evidence="4 6" id="KW-0472">Membrane</keyword>
<dbReference type="EMBL" id="HBNR01031305">
    <property type="protein sequence ID" value="CAE4585446.1"/>
    <property type="molecule type" value="Transcribed_RNA"/>
</dbReference>